<feature type="compositionally biased region" description="Pro residues" evidence="1">
    <location>
        <begin position="1023"/>
        <end position="1070"/>
    </location>
</feature>
<comment type="caution">
    <text evidence="2">The sequence shown here is derived from an EMBL/GenBank/DDBJ whole genome shotgun (WGS) entry which is preliminary data.</text>
</comment>
<name>A0A8J2PWY8_9HEXA</name>
<feature type="compositionally biased region" description="Pro residues" evidence="1">
    <location>
        <begin position="1130"/>
        <end position="1156"/>
    </location>
</feature>
<protein>
    <submittedName>
        <fullName evidence="2">Uncharacterized protein</fullName>
    </submittedName>
</protein>
<feature type="region of interest" description="Disordered" evidence="1">
    <location>
        <begin position="266"/>
        <end position="304"/>
    </location>
</feature>
<feature type="region of interest" description="Disordered" evidence="1">
    <location>
        <begin position="931"/>
        <end position="1162"/>
    </location>
</feature>
<evidence type="ECO:0000313" key="3">
    <source>
        <dbReference type="Proteomes" id="UP000708208"/>
    </source>
</evidence>
<feature type="region of interest" description="Disordered" evidence="1">
    <location>
        <begin position="223"/>
        <end position="250"/>
    </location>
</feature>
<sequence length="1705" mass="188219">MYKEDDISKCHLTSSRMRTLRFRNDQNTMLKDERHFSSTPPPPQFQSRRVEENIVRRLNLRKIEQQDFVCSRENRHSPCSAPLPHQMGHSPPKCFSAGSTFCPNPSSYPFLPSTSFITPRSEEICGCRSGESPLVCVPRSAGLSSTSSNRLNSINFGYLGKSSASINRRNFYREGNSKYTNFNDNFSLSFKDYFKYAHGETQTEIEKPEQRLKQVQRKNKTVETISKSCSDKANNTAVSKPNGNQQQKTQTRIQLAVDTVNQTEIKLGDFLPSPTENGTQDSSSKKANIRKVDGHIDDDTFSDSETPLRKSVAFCSLKRDRDQEHHRKNKTLNKSKTLKLPSLSSTVPRKRVASASTKPPTEQPKNLRLASCAFIASRDKINIESFSQESISLIPPPPEFSSEGPGSPAIMPVLKLKRVESRKRRNVTFITSESSITGSECSDSSSGSKTMRESLISVTTADNNNSLNCTKSGKSPSEKSMILDDEPDYPSDRFDYFRGTEICEMLSLKPSKPEEFTKITDEFPLYHEGHDYPVISETGDSAYSNNAVVPRTASSSASRVLKSSCTIVPKRSHSTTSLNGDFHEIFYEYEEEKVHGTKPWELSGDKIRNFSTENAMEGMHPQTYAVLPVMYQPKDCLQEIVIKKCKDGRQQRVTFYTEPLEECCDCKPTKSSTNNKTPKPIIICPPSAGTLRGCRKPIKKCECNDNRFAPIITPLKPCVVRSRHQVTSPCKKKPSAVYVIKCSPSEDQTGCNSREIKFRSPSISECRLAECGICIVLPPKQHSPSPVCGTCRGQCSPNSAPYQPSPRPCSQPCCTSPQPCSQPCCPSPQPCRQSYCLSPQPCSQRCCSSPQPCRSPCCTNQQQPCHSPCCTNQQQPCKLTCNATVPQCGQPCTQTQQQCCQAQPTCTQSPCCDQPKHQFCHYPVPIPIPTYPQTYTPPPPPRPAHRPPHRWRKPIEPIEPTPKSVPPPVVEPPPPPPPPPPPILELPPPILSTPSPPPPVERRPTPPVVRFPTPIPSIERRFTPPPPIPPKLSDPPPPKISDPPPPRISDPPPLRISDPPPLRISDPPPLRISDPPVLSIWDPPTLRISDPPPLRIWSPPSLRISDPPPLRISSTPSLRISYPPSLRMSDPPPLRISEPPPLRISEPIEPPPPPQQPSIVFDEPEIFDPPTLIQPPSLERLPDLPNMTREEQEDPNFSVILPPFLPPMNLVTKISSPILIPPDLVQIEEPEDPPPVPPVFEPKISLPIFALPEPIDPPLLPIPPTPEPEPEPPTPTPPIVAPTPPVVVPPPPPPQPVQAPPQPTTPPPGCVFFPREPDCCEEIACDDNPCFNYDCCERGCSCSRGITPPRPPRIKTTGTTTKRPPFIIGNGGNCNRSNDTCKPRRRKDRCNDRDQWNNNCSNSCSKRVNKKKPQCCEPREFCCEQRSGNTCNFPGNVSMFMTTIPPGGYIPPGCLPQRAGIPCMPPGVPPIQPGQPPTQPVIPQNPGINICPPSYVPCPCPPESGAGQWFPQQTTTGYPPQNTPIPMQLPPEFMNQMLQFMSSSPENRKPGGVPIFFQIPQGSTALKGEPYIGNIPPEMMKQLAQFANPPDSGRKRPPSGGMMGFFANPWASNGPFGTFPPPSDDAWSSTRSSLSGADYMRNIGGAPVSKNGRPFIIMPTTVPLNTCGQSTTCGQVNPCMTQCGPLNPCQGRSSCKRRVTGGRKC</sequence>
<accession>A0A8J2PWY8</accession>
<feature type="compositionally biased region" description="Polar residues" evidence="1">
    <location>
        <begin position="354"/>
        <end position="364"/>
    </location>
</feature>
<proteinExistence type="predicted"/>
<feature type="region of interest" description="Disordered" evidence="1">
    <location>
        <begin position="319"/>
        <end position="364"/>
    </location>
</feature>
<gene>
    <name evidence="2" type="ORF">AFUS01_LOCUS35100</name>
</gene>
<feature type="compositionally biased region" description="Polar residues" evidence="1">
    <location>
        <begin position="462"/>
        <end position="475"/>
    </location>
</feature>
<feature type="compositionally biased region" description="Basic residues" evidence="1">
    <location>
        <begin position="326"/>
        <end position="337"/>
    </location>
</feature>
<dbReference type="Proteomes" id="UP000708208">
    <property type="component" value="Unassembled WGS sequence"/>
</dbReference>
<dbReference type="EMBL" id="CAJVCH010534552">
    <property type="protein sequence ID" value="CAG7824970.1"/>
    <property type="molecule type" value="Genomic_DNA"/>
</dbReference>
<feature type="compositionally biased region" description="Basic residues" evidence="1">
    <location>
        <begin position="943"/>
        <end position="952"/>
    </location>
</feature>
<reference evidence="2" key="1">
    <citation type="submission" date="2021-06" db="EMBL/GenBank/DDBJ databases">
        <authorList>
            <person name="Hodson N. C."/>
            <person name="Mongue J. A."/>
            <person name="Jaron S. K."/>
        </authorList>
    </citation>
    <scope>NUCLEOTIDE SEQUENCE</scope>
</reference>
<feature type="region of interest" description="Disordered" evidence="1">
    <location>
        <begin position="1255"/>
        <end position="1305"/>
    </location>
</feature>
<keyword evidence="3" id="KW-1185">Reference proteome</keyword>
<evidence type="ECO:0000256" key="1">
    <source>
        <dbReference type="SAM" id="MobiDB-lite"/>
    </source>
</evidence>
<feature type="region of interest" description="Disordered" evidence="1">
    <location>
        <begin position="462"/>
        <end position="485"/>
    </location>
</feature>
<feature type="compositionally biased region" description="Pro residues" evidence="1">
    <location>
        <begin position="931"/>
        <end position="942"/>
    </location>
</feature>
<evidence type="ECO:0000313" key="2">
    <source>
        <dbReference type="EMBL" id="CAG7824970.1"/>
    </source>
</evidence>
<organism evidence="2 3">
    <name type="scientific">Allacma fusca</name>
    <dbReference type="NCBI Taxonomy" id="39272"/>
    <lineage>
        <taxon>Eukaryota</taxon>
        <taxon>Metazoa</taxon>
        <taxon>Ecdysozoa</taxon>
        <taxon>Arthropoda</taxon>
        <taxon>Hexapoda</taxon>
        <taxon>Collembola</taxon>
        <taxon>Symphypleona</taxon>
        <taxon>Sminthuridae</taxon>
        <taxon>Allacma</taxon>
    </lineage>
</organism>
<feature type="compositionally biased region" description="Pro residues" evidence="1">
    <location>
        <begin position="957"/>
        <end position="1015"/>
    </location>
</feature>
<feature type="compositionally biased region" description="Polar residues" evidence="1">
    <location>
        <begin position="274"/>
        <end position="286"/>
    </location>
</feature>